<reference evidence="6 7" key="1">
    <citation type="submission" date="2020-04" db="EMBL/GenBank/DDBJ databases">
        <title>Perkinsus olseni comparative genomics.</title>
        <authorList>
            <person name="Bogema D.R."/>
        </authorList>
    </citation>
    <scope>NUCLEOTIDE SEQUENCE [LARGE SCALE GENOMIC DNA]</scope>
    <source>
        <strain evidence="6">ATCC PRA-205</strain>
    </source>
</reference>
<dbReference type="AlphaFoldDB" id="A0A7J6R5I6"/>
<comment type="caution">
    <text evidence="6">The sequence shown here is derived from an EMBL/GenBank/DDBJ whole genome shotgun (WGS) entry which is preliminary data.</text>
</comment>
<comment type="catalytic activity">
    <reaction evidence="3">
        <text>L-lysyl-[alpha-tubulin] + acetyl-CoA = N(6)-acetyl-L-lysyl-[alpha-tubulin] + CoA + H(+)</text>
        <dbReference type="Rhea" id="RHEA:15277"/>
        <dbReference type="Rhea" id="RHEA-COMP:11278"/>
        <dbReference type="Rhea" id="RHEA-COMP:11279"/>
        <dbReference type="ChEBI" id="CHEBI:15378"/>
        <dbReference type="ChEBI" id="CHEBI:29969"/>
        <dbReference type="ChEBI" id="CHEBI:57287"/>
        <dbReference type="ChEBI" id="CHEBI:57288"/>
        <dbReference type="ChEBI" id="CHEBI:61930"/>
        <dbReference type="EC" id="2.3.1.108"/>
    </reaction>
</comment>
<dbReference type="GO" id="GO:0070507">
    <property type="term" value="P:regulation of microtubule cytoskeleton organization"/>
    <property type="evidence" value="ECO:0007669"/>
    <property type="project" value="UniProtKB-UniRule"/>
</dbReference>
<feature type="region of interest" description="Disordered" evidence="4">
    <location>
        <begin position="304"/>
        <end position="340"/>
    </location>
</feature>
<evidence type="ECO:0000256" key="4">
    <source>
        <dbReference type="SAM" id="MobiDB-lite"/>
    </source>
</evidence>
<dbReference type="Pfam" id="PF05301">
    <property type="entry name" value="Acetyltransf_16"/>
    <property type="match status" value="1"/>
</dbReference>
<comment type="similarity">
    <text evidence="3">Belongs to the acetyltransferase ATAT1 family.</text>
</comment>
<evidence type="ECO:0000256" key="2">
    <source>
        <dbReference type="ARBA" id="ARBA00023315"/>
    </source>
</evidence>
<feature type="site" description="Crucial for catalytic activity" evidence="3">
    <location>
        <position position="69"/>
    </location>
</feature>
<protein>
    <recommendedName>
        <fullName evidence="3">Alpha-tubulin N-acetyltransferase</fullName>
        <shortName evidence="3">Alpha-TAT</shortName>
        <shortName evidence="3">TAT</shortName>
        <ecNumber evidence="3">2.3.1.108</ecNumber>
    </recommendedName>
    <alternativeName>
        <fullName evidence="3">Acetyltransferase mec-17 homolog</fullName>
    </alternativeName>
</protein>
<dbReference type="InterPro" id="IPR007965">
    <property type="entry name" value="GNAT_ATAT"/>
</dbReference>
<dbReference type="PANTHER" id="PTHR12327:SF0">
    <property type="entry name" value="ALPHA-TUBULIN N-ACETYLTRANSFERASE 1"/>
    <property type="match status" value="1"/>
</dbReference>
<accession>A0A7J6R5I6</accession>
<dbReference type="InterPro" id="IPR038746">
    <property type="entry name" value="Atat"/>
</dbReference>
<dbReference type="EMBL" id="JABANM010025203">
    <property type="protein sequence ID" value="KAF4714950.1"/>
    <property type="molecule type" value="Genomic_DNA"/>
</dbReference>
<name>A0A7J6R5I6_PEROL</name>
<dbReference type="Gene3D" id="3.40.630.30">
    <property type="match status" value="1"/>
</dbReference>
<keyword evidence="1 3" id="KW-0808">Transferase</keyword>
<dbReference type="GO" id="GO:0019799">
    <property type="term" value="F:tubulin N-acetyltransferase activity"/>
    <property type="evidence" value="ECO:0007669"/>
    <property type="project" value="UniProtKB-UniRule"/>
</dbReference>
<dbReference type="HAMAP" id="MF_03130">
    <property type="entry name" value="mec17"/>
    <property type="match status" value="1"/>
</dbReference>
<comment type="function">
    <text evidence="3">Specifically acetylates 'Lys-40' in alpha-tubulin on the lumenal side of microtubules. Promotes microtubule destabilization and accelerates microtubule dynamics; this activity may be independent of acetylation activity. Acetylates alpha-tubulin with a slow enzymatic rate, due to a catalytic site that is not optimized for acetyl transfer. Enters the microtubule through each end and diffuses quickly throughout the lumen of microtubules. Acetylates only long/old microtubules because of its slow acetylation rate since it does not have time to act on dynamically unstable microtubules before the enzyme is released.</text>
</comment>
<feature type="compositionally biased region" description="Polar residues" evidence="4">
    <location>
        <begin position="249"/>
        <end position="290"/>
    </location>
</feature>
<evidence type="ECO:0000259" key="5">
    <source>
        <dbReference type="PROSITE" id="PS51730"/>
    </source>
</evidence>
<gene>
    <name evidence="6" type="primary">ATAT1_1</name>
    <name evidence="6" type="ORF">FOZ62_001192</name>
</gene>
<keyword evidence="2 3" id="KW-0012">Acyltransferase</keyword>
<feature type="region of interest" description="Disordered" evidence="4">
    <location>
        <begin position="201"/>
        <end position="291"/>
    </location>
</feature>
<evidence type="ECO:0000256" key="1">
    <source>
        <dbReference type="ARBA" id="ARBA00022679"/>
    </source>
</evidence>
<evidence type="ECO:0000256" key="3">
    <source>
        <dbReference type="HAMAP-Rule" id="MF_03130"/>
    </source>
</evidence>
<proteinExistence type="inferred from homology"/>
<dbReference type="PANTHER" id="PTHR12327">
    <property type="entry name" value="ALPHA-TUBULIN N-ACETYLTRANSFERASE 1"/>
    <property type="match status" value="1"/>
</dbReference>
<feature type="binding site" evidence="3">
    <location>
        <begin position="164"/>
        <end position="173"/>
    </location>
    <ligand>
        <name>acetyl-CoA</name>
        <dbReference type="ChEBI" id="CHEBI:57288"/>
    </ligand>
</feature>
<feature type="domain" description="N-acetyltransferase" evidence="5">
    <location>
        <begin position="16"/>
        <end position="194"/>
    </location>
</feature>
<sequence length="340" mass="37923">MNTDFDCYQALGVAWSKRSYEIVLLDSDRVRSLYSTEGPNARQRCKQERIQEHLEQLIEGLGVESAKAQGLRSPITSLMHLRTSDCRVYLYVERHAALGLLKVGPKRLFVANVDSPLIEINPLCVLDFYVHESRQRCGIGLALFEGMLSGEEVQPSSIAYDRPSPKLLSFLRKHYGLHKYTPQANNFVVFSEYFSGARQRAENSSRKTRSIDAFSTPPRTRGLIAPSGLSTDTATDVGLKSAATEDESACSSQNENSGELNQQQVEGGPSTKTNRSHTVTTTTGARSSVDASLARFERQHQREMMLLQKSLSESQKKLDSLHVSNRSANRASSYALRRPF</sequence>
<evidence type="ECO:0000313" key="7">
    <source>
        <dbReference type="Proteomes" id="UP000574390"/>
    </source>
</evidence>
<dbReference type="EC" id="2.3.1.108" evidence="3"/>
<feature type="binding site" evidence="3">
    <location>
        <begin position="128"/>
        <end position="141"/>
    </location>
    <ligand>
        <name>acetyl-CoA</name>
        <dbReference type="ChEBI" id="CHEBI:57288"/>
    </ligand>
</feature>
<dbReference type="PROSITE" id="PS51730">
    <property type="entry name" value="GNAT_ATAT"/>
    <property type="match status" value="1"/>
</dbReference>
<dbReference type="Proteomes" id="UP000574390">
    <property type="component" value="Unassembled WGS sequence"/>
</dbReference>
<dbReference type="GO" id="GO:0005874">
    <property type="term" value="C:microtubule"/>
    <property type="evidence" value="ECO:0007669"/>
    <property type="project" value="InterPro"/>
</dbReference>
<organism evidence="6 7">
    <name type="scientific">Perkinsus olseni</name>
    <name type="common">Perkinsus atlanticus</name>
    <dbReference type="NCBI Taxonomy" id="32597"/>
    <lineage>
        <taxon>Eukaryota</taxon>
        <taxon>Sar</taxon>
        <taxon>Alveolata</taxon>
        <taxon>Perkinsozoa</taxon>
        <taxon>Perkinsea</taxon>
        <taxon>Perkinsida</taxon>
        <taxon>Perkinsidae</taxon>
        <taxon>Perkinsus</taxon>
    </lineage>
</organism>
<feature type="compositionally biased region" description="Low complexity" evidence="4">
    <location>
        <begin position="324"/>
        <end position="333"/>
    </location>
</feature>
<evidence type="ECO:0000313" key="6">
    <source>
        <dbReference type="EMBL" id="KAF4714950.1"/>
    </source>
</evidence>